<evidence type="ECO:0000313" key="2">
    <source>
        <dbReference type="Proteomes" id="UP001178508"/>
    </source>
</evidence>
<gene>
    <name evidence="1" type="ORF">XNOV1_A036425</name>
</gene>
<protein>
    <submittedName>
        <fullName evidence="1">Uncharacterized protein</fullName>
    </submittedName>
</protein>
<evidence type="ECO:0000313" key="1">
    <source>
        <dbReference type="EMBL" id="CAJ1058524.1"/>
    </source>
</evidence>
<dbReference type="Proteomes" id="UP001178508">
    <property type="component" value="Chromosome 6"/>
</dbReference>
<accession>A0AAV1FCT8</accession>
<dbReference type="AlphaFoldDB" id="A0AAV1FCT8"/>
<reference evidence="1" key="1">
    <citation type="submission" date="2023-08" db="EMBL/GenBank/DDBJ databases">
        <authorList>
            <person name="Alioto T."/>
            <person name="Alioto T."/>
            <person name="Gomez Garrido J."/>
        </authorList>
    </citation>
    <scope>NUCLEOTIDE SEQUENCE</scope>
</reference>
<dbReference type="EMBL" id="OY660869">
    <property type="protein sequence ID" value="CAJ1058524.1"/>
    <property type="molecule type" value="Genomic_DNA"/>
</dbReference>
<keyword evidence="2" id="KW-1185">Reference proteome</keyword>
<organism evidence="1 2">
    <name type="scientific">Xyrichtys novacula</name>
    <name type="common">Pearly razorfish</name>
    <name type="synonym">Hemipteronotus novacula</name>
    <dbReference type="NCBI Taxonomy" id="13765"/>
    <lineage>
        <taxon>Eukaryota</taxon>
        <taxon>Metazoa</taxon>
        <taxon>Chordata</taxon>
        <taxon>Craniata</taxon>
        <taxon>Vertebrata</taxon>
        <taxon>Euteleostomi</taxon>
        <taxon>Actinopterygii</taxon>
        <taxon>Neopterygii</taxon>
        <taxon>Teleostei</taxon>
        <taxon>Neoteleostei</taxon>
        <taxon>Acanthomorphata</taxon>
        <taxon>Eupercaria</taxon>
        <taxon>Labriformes</taxon>
        <taxon>Labridae</taxon>
        <taxon>Xyrichtys</taxon>
    </lineage>
</organism>
<sequence length="107" mass="12150">MFFINYCQNMSPTYMSDWSLPSLFPFGSHIATQDEIYAITVLPNFSSENVMLYAVKSTPGRWFAMSHLLTSEVFILLSLHERISLFPNCVYYGPSQGQFYGGSVLAK</sequence>
<name>A0AAV1FCT8_XYRNO</name>
<proteinExistence type="predicted"/>